<comment type="caution">
    <text evidence="2">The sequence shown here is derived from an EMBL/GenBank/DDBJ whole genome shotgun (WGS) entry which is preliminary data.</text>
</comment>
<gene>
    <name evidence="2" type="ORF">KUF71_020848</name>
</gene>
<protein>
    <submittedName>
        <fullName evidence="2">Peripheral-type benzodiazepine receptor-associated protein 1</fullName>
    </submittedName>
</protein>
<keyword evidence="3" id="KW-1185">Reference proteome</keyword>
<dbReference type="AlphaFoldDB" id="A0AAE1GYN1"/>
<sequence>MVGQKRRQRQKASHEDDEDEQIHCLCRTEEWGHMVECTRCLMWCHYQCVHLSKRKGKPNSDYFVFMYVKIYDVKVYKTFQRLIRLYFSSGVPENWMCPWCERDNNIKNDILRTIQEKGVFKEANKKPEELNTSDHVNDLMKKNTQLVEENKLLLEEIEKQRASYSKNLLQLQEENDSLKASVSSLQSRNENVANKKPQEFDTSDHVNNLMKKNTELVEKNKVLLEEIEKQKTSLKNLLQLQVENDSLKVSVSSLQSRNEDLERSVRVITENKEELEKTLKTYRKSRLTLK</sequence>
<dbReference type="InterPro" id="IPR011011">
    <property type="entry name" value="Znf_FYVE_PHD"/>
</dbReference>
<dbReference type="SUPFAM" id="SSF57903">
    <property type="entry name" value="FYVE/PHD zinc finger"/>
    <property type="match status" value="1"/>
</dbReference>
<evidence type="ECO:0000313" key="3">
    <source>
        <dbReference type="Proteomes" id="UP001219518"/>
    </source>
</evidence>
<name>A0AAE1GYN1_9NEOP</name>
<dbReference type="EMBL" id="JAHWGI010000238">
    <property type="protein sequence ID" value="KAK3911146.1"/>
    <property type="molecule type" value="Genomic_DNA"/>
</dbReference>
<feature type="non-terminal residue" evidence="2">
    <location>
        <position position="1"/>
    </location>
</feature>
<dbReference type="InterPro" id="IPR013083">
    <property type="entry name" value="Znf_RING/FYVE/PHD"/>
</dbReference>
<evidence type="ECO:0000256" key="1">
    <source>
        <dbReference type="SAM" id="Coils"/>
    </source>
</evidence>
<keyword evidence="1" id="KW-0175">Coiled coil</keyword>
<reference evidence="2" key="1">
    <citation type="submission" date="2021-07" db="EMBL/GenBank/DDBJ databases">
        <authorList>
            <person name="Catto M.A."/>
            <person name="Jacobson A."/>
            <person name="Kennedy G."/>
            <person name="Labadie P."/>
            <person name="Hunt B.G."/>
            <person name="Srinivasan R."/>
        </authorList>
    </citation>
    <scope>NUCLEOTIDE SEQUENCE</scope>
    <source>
        <strain evidence="2">PL_HMW_Pooled</strain>
        <tissue evidence="2">Head</tissue>
    </source>
</reference>
<keyword evidence="2" id="KW-0675">Receptor</keyword>
<reference evidence="2" key="2">
    <citation type="journal article" date="2023" name="BMC Genomics">
        <title>Pest status, molecular evolution, and epigenetic factors derived from the genome assembly of Frankliniella fusca, a thysanopteran phytovirus vector.</title>
        <authorList>
            <person name="Catto M.A."/>
            <person name="Labadie P.E."/>
            <person name="Jacobson A.L."/>
            <person name="Kennedy G.G."/>
            <person name="Srinivasan R."/>
            <person name="Hunt B.G."/>
        </authorList>
    </citation>
    <scope>NUCLEOTIDE SEQUENCE</scope>
    <source>
        <strain evidence="2">PL_HMW_Pooled</strain>
    </source>
</reference>
<accession>A0AAE1GYN1</accession>
<feature type="coiled-coil region" evidence="1">
    <location>
        <begin position="136"/>
        <end position="285"/>
    </location>
</feature>
<dbReference type="Gene3D" id="3.30.40.10">
    <property type="entry name" value="Zinc/RING finger domain, C3HC4 (zinc finger)"/>
    <property type="match status" value="1"/>
</dbReference>
<dbReference type="Proteomes" id="UP001219518">
    <property type="component" value="Unassembled WGS sequence"/>
</dbReference>
<proteinExistence type="predicted"/>
<evidence type="ECO:0000313" key="2">
    <source>
        <dbReference type="EMBL" id="KAK3911146.1"/>
    </source>
</evidence>
<organism evidence="2 3">
    <name type="scientific">Frankliniella fusca</name>
    <dbReference type="NCBI Taxonomy" id="407009"/>
    <lineage>
        <taxon>Eukaryota</taxon>
        <taxon>Metazoa</taxon>
        <taxon>Ecdysozoa</taxon>
        <taxon>Arthropoda</taxon>
        <taxon>Hexapoda</taxon>
        <taxon>Insecta</taxon>
        <taxon>Pterygota</taxon>
        <taxon>Neoptera</taxon>
        <taxon>Paraneoptera</taxon>
        <taxon>Thysanoptera</taxon>
        <taxon>Terebrantia</taxon>
        <taxon>Thripoidea</taxon>
        <taxon>Thripidae</taxon>
        <taxon>Frankliniella</taxon>
    </lineage>
</organism>